<dbReference type="SUPFAM" id="SSF51126">
    <property type="entry name" value="Pectin lyase-like"/>
    <property type="match status" value="1"/>
</dbReference>
<sequence>MSKQKAGISNVLIGMALALAGVAQAVPPPRTLNYQGELRTSGGSPVNGAQSIVFSLYDVASGGSALWTETDSVVVVDGRFQAELGDGNAIPEELLNRQLWLGVRVGSDSEMTPRTKLAAAPYAVRALQTMHNELRVPAEASASENGLALLAAMTVASAAGGNPFVVRLDAGTYDLGNQALVLPRGTVLQGAGKLNTTVRSTADSATVHMQSFSELADVLVFNNGAPAGNAPGGAVLVINNDSSRAEQVRISDANLWADAPGAASERKVGLLICNAQAVTIRNSYLRASGGNHARGLSVECLPLATNVQLFEVEVAADGGNTTTIGAEIIANFSLVRGLVARATPSASAAQTQLMGVFVRDSESAGRFEDVLVNAQSSTSTALPLARIFGFAIHRVQNIEIDDGQVASSGRAYAISGLDLFEVDNALVNDVQVFVSGTAAANMSESFPVVQGIAAGDSQLDLHDSHVSVGCLADNELYCNALNRGVSPARQNVGLWVRNSLLQVFAGQALTMGSEDPSLTTVLTGAGPISVLHSTLEQNSANGWALNPYTNGGAVTTHLTASHSRLVSTAAAAGPACLGASIGGDANYTFFIAHTQLIGGICNGTGTCSATTNRGFGFNPETCPPGNL</sequence>
<accession>A0AAW3ZMG2</accession>
<dbReference type="Gene3D" id="2.160.20.10">
    <property type="entry name" value="Single-stranded right-handed beta-helix, Pectin lyase-like"/>
    <property type="match status" value="1"/>
</dbReference>
<dbReference type="AlphaFoldDB" id="A0AAW3ZMG2"/>
<name>A0AAW3ZMG2_9GAMM</name>
<organism evidence="2 3">
    <name type="scientific">Pseudomarimonas arenosa</name>
    <dbReference type="NCBI Taxonomy" id="2774145"/>
    <lineage>
        <taxon>Bacteria</taxon>
        <taxon>Pseudomonadati</taxon>
        <taxon>Pseudomonadota</taxon>
        <taxon>Gammaproteobacteria</taxon>
        <taxon>Lysobacterales</taxon>
        <taxon>Lysobacteraceae</taxon>
        <taxon>Pseudomarimonas</taxon>
    </lineage>
</organism>
<dbReference type="RefSeq" id="WP_192029512.1">
    <property type="nucleotide sequence ID" value="NZ_JACYTR010000017.1"/>
</dbReference>
<keyword evidence="3" id="KW-1185">Reference proteome</keyword>
<proteinExistence type="predicted"/>
<dbReference type="Proteomes" id="UP000613768">
    <property type="component" value="Unassembled WGS sequence"/>
</dbReference>
<feature type="signal peptide" evidence="1">
    <location>
        <begin position="1"/>
        <end position="25"/>
    </location>
</feature>
<dbReference type="InterPro" id="IPR011050">
    <property type="entry name" value="Pectin_lyase_fold/virulence"/>
</dbReference>
<reference evidence="2 3" key="1">
    <citation type="submission" date="2020-09" db="EMBL/GenBank/DDBJ databases">
        <title>Pseudoxanthomonas sp. CAU 1598 isolated from sand of Yaerae Beach.</title>
        <authorList>
            <person name="Kim W."/>
        </authorList>
    </citation>
    <scope>NUCLEOTIDE SEQUENCE [LARGE SCALE GENOMIC DNA]</scope>
    <source>
        <strain evidence="2 3">CAU 1598</strain>
    </source>
</reference>
<protein>
    <submittedName>
        <fullName evidence="2">Uncharacterized protein</fullName>
    </submittedName>
</protein>
<evidence type="ECO:0000313" key="3">
    <source>
        <dbReference type="Proteomes" id="UP000613768"/>
    </source>
</evidence>
<dbReference type="EMBL" id="JACYTR010000017">
    <property type="protein sequence ID" value="MBD8526090.1"/>
    <property type="molecule type" value="Genomic_DNA"/>
</dbReference>
<comment type="caution">
    <text evidence="2">The sequence shown here is derived from an EMBL/GenBank/DDBJ whole genome shotgun (WGS) entry which is preliminary data.</text>
</comment>
<gene>
    <name evidence="2" type="ORF">IFO71_10115</name>
</gene>
<evidence type="ECO:0000313" key="2">
    <source>
        <dbReference type="EMBL" id="MBD8526090.1"/>
    </source>
</evidence>
<feature type="chain" id="PRO_5043935428" evidence="1">
    <location>
        <begin position="26"/>
        <end position="627"/>
    </location>
</feature>
<evidence type="ECO:0000256" key="1">
    <source>
        <dbReference type="SAM" id="SignalP"/>
    </source>
</evidence>
<keyword evidence="1" id="KW-0732">Signal</keyword>
<dbReference type="InterPro" id="IPR012334">
    <property type="entry name" value="Pectin_lyas_fold"/>
</dbReference>